<evidence type="ECO:0000313" key="12">
    <source>
        <dbReference type="EMBL" id="ACB36085.1"/>
    </source>
</evidence>
<comment type="similarity">
    <text evidence="8">Belongs to the Pal lipoprotein family.</text>
</comment>
<feature type="compositionally biased region" description="Pro residues" evidence="9">
    <location>
        <begin position="21"/>
        <end position="31"/>
    </location>
</feature>
<keyword evidence="2 8" id="KW-0732">Signal</keyword>
<protein>
    <recommendedName>
        <fullName evidence="8">Peptidoglycan-associated lipoprotein</fullName>
        <shortName evidence="8">PAL</shortName>
    </recommendedName>
</protein>
<evidence type="ECO:0000256" key="8">
    <source>
        <dbReference type="HAMAP-Rule" id="MF_02204"/>
    </source>
</evidence>
<sequence precursor="true">MIRLTSAALVALTLAACSSTPPAPAPAPAPAPVAAAPAPAPAPAPTPAAAAPAPAPQVAAAALAPHLDPNHAISKQRSVFFDFDEFVIRTQDRPVVELHGKYLASTPALKVVIEGNADERGSREYNLALGNKRAQAVVQSFKLLGAADGQMEAISYGEERPMDAGHDEAAWAKNRRADVRYK</sequence>
<dbReference type="GO" id="GO:0009279">
    <property type="term" value="C:cell outer membrane"/>
    <property type="evidence" value="ECO:0007669"/>
    <property type="project" value="UniProtKB-SubCell"/>
</dbReference>
<dbReference type="GO" id="GO:0051301">
    <property type="term" value="P:cell division"/>
    <property type="evidence" value="ECO:0007669"/>
    <property type="project" value="UniProtKB-UniRule"/>
</dbReference>
<evidence type="ECO:0000256" key="1">
    <source>
        <dbReference type="ARBA" id="ARBA00022618"/>
    </source>
</evidence>
<keyword evidence="13" id="KW-1185">Reference proteome</keyword>
<dbReference type="PROSITE" id="PS51123">
    <property type="entry name" value="OMPA_2"/>
    <property type="match status" value="1"/>
</dbReference>
<evidence type="ECO:0000256" key="7">
    <source>
        <dbReference type="ARBA" id="ARBA00023306"/>
    </source>
</evidence>
<dbReference type="AlphaFoldDB" id="B1Y6Q7"/>
<comment type="subcellular location">
    <subcellularLocation>
        <location evidence="8">Cell outer membrane</location>
        <topology evidence="8">Lipid-anchor</topology>
    </subcellularLocation>
</comment>
<evidence type="ECO:0000256" key="5">
    <source>
        <dbReference type="ARBA" id="ARBA00023237"/>
    </source>
</evidence>
<dbReference type="Gene3D" id="3.30.1330.60">
    <property type="entry name" value="OmpA-like domain"/>
    <property type="match status" value="1"/>
</dbReference>
<keyword evidence="3 8" id="KW-0472">Membrane</keyword>
<dbReference type="eggNOG" id="COG2885">
    <property type="taxonomic scope" value="Bacteria"/>
</dbReference>
<evidence type="ECO:0000256" key="9">
    <source>
        <dbReference type="SAM" id="MobiDB-lite"/>
    </source>
</evidence>
<feature type="signal peptide" evidence="10">
    <location>
        <begin position="1"/>
        <end position="25"/>
    </location>
</feature>
<evidence type="ECO:0000256" key="4">
    <source>
        <dbReference type="ARBA" id="ARBA00023139"/>
    </source>
</evidence>
<accession>B1Y6Q7</accession>
<dbReference type="KEGG" id="lch:Lcho_3831"/>
<feature type="region of interest" description="Disordered" evidence="9">
    <location>
        <begin position="21"/>
        <end position="51"/>
    </location>
</feature>
<dbReference type="InterPro" id="IPR014169">
    <property type="entry name" value="Pal_lipo_C"/>
</dbReference>
<evidence type="ECO:0000256" key="3">
    <source>
        <dbReference type="ARBA" id="ARBA00023136"/>
    </source>
</evidence>
<dbReference type="Pfam" id="PF00691">
    <property type="entry name" value="OmpA"/>
    <property type="match status" value="1"/>
</dbReference>
<keyword evidence="1 8" id="KW-0132">Cell division</keyword>
<dbReference type="CDD" id="cd07185">
    <property type="entry name" value="OmpA_C-like"/>
    <property type="match status" value="1"/>
</dbReference>
<evidence type="ECO:0000313" key="13">
    <source>
        <dbReference type="Proteomes" id="UP000001693"/>
    </source>
</evidence>
<dbReference type="PANTHER" id="PTHR30329">
    <property type="entry name" value="STATOR ELEMENT OF FLAGELLAR MOTOR COMPLEX"/>
    <property type="match status" value="1"/>
</dbReference>
<evidence type="ECO:0000256" key="10">
    <source>
        <dbReference type="SAM" id="SignalP"/>
    </source>
</evidence>
<organism evidence="12 13">
    <name type="scientific">Leptothrix cholodnii (strain ATCC 51168 / LMG 8142 / SP-6)</name>
    <name type="common">Leptothrix discophora (strain SP-6)</name>
    <dbReference type="NCBI Taxonomy" id="395495"/>
    <lineage>
        <taxon>Bacteria</taxon>
        <taxon>Pseudomonadati</taxon>
        <taxon>Pseudomonadota</taxon>
        <taxon>Betaproteobacteria</taxon>
        <taxon>Burkholderiales</taxon>
        <taxon>Sphaerotilaceae</taxon>
        <taxon>Leptothrix</taxon>
    </lineage>
</organism>
<comment type="function">
    <text evidence="8">Part of the Tol-Pal system, which plays a role in outer membrane invagination during cell division and is important for maintaining outer membrane integrity.</text>
</comment>
<dbReference type="EMBL" id="CP001013">
    <property type="protein sequence ID" value="ACB36085.1"/>
    <property type="molecule type" value="Genomic_DNA"/>
</dbReference>
<gene>
    <name evidence="8" type="primary">pal</name>
    <name evidence="12" type="ordered locus">Lcho_3831</name>
</gene>
<evidence type="ECO:0000259" key="11">
    <source>
        <dbReference type="PROSITE" id="PS51123"/>
    </source>
</evidence>
<evidence type="ECO:0000256" key="6">
    <source>
        <dbReference type="ARBA" id="ARBA00023288"/>
    </source>
</evidence>
<dbReference type="SUPFAM" id="SSF103088">
    <property type="entry name" value="OmpA-like"/>
    <property type="match status" value="1"/>
</dbReference>
<reference evidence="12 13" key="1">
    <citation type="submission" date="2008-03" db="EMBL/GenBank/DDBJ databases">
        <title>Complete sequence of Leptothrix cholodnii SP-6.</title>
        <authorList>
            <consortium name="US DOE Joint Genome Institute"/>
            <person name="Copeland A."/>
            <person name="Lucas S."/>
            <person name="Lapidus A."/>
            <person name="Glavina del Rio T."/>
            <person name="Dalin E."/>
            <person name="Tice H."/>
            <person name="Bruce D."/>
            <person name="Goodwin L."/>
            <person name="Pitluck S."/>
            <person name="Chertkov O."/>
            <person name="Brettin T."/>
            <person name="Detter J.C."/>
            <person name="Han C."/>
            <person name="Kuske C.R."/>
            <person name="Schmutz J."/>
            <person name="Larimer F."/>
            <person name="Land M."/>
            <person name="Hauser L."/>
            <person name="Kyrpides N."/>
            <person name="Lykidis A."/>
            <person name="Emerson D."/>
            <person name="Richardson P."/>
        </authorList>
    </citation>
    <scope>NUCLEOTIDE SEQUENCE [LARGE SCALE GENOMIC DNA]</scope>
    <source>
        <strain evidence="13">ATCC 51168 / LMG 8142 / SP-6</strain>
    </source>
</reference>
<keyword evidence="7 8" id="KW-0131">Cell cycle</keyword>
<dbReference type="PRINTS" id="PR01021">
    <property type="entry name" value="OMPADOMAIN"/>
</dbReference>
<dbReference type="InterPro" id="IPR006664">
    <property type="entry name" value="OMP_bac"/>
</dbReference>
<dbReference type="HAMAP" id="MF_02204">
    <property type="entry name" value="Pal"/>
    <property type="match status" value="1"/>
</dbReference>
<keyword evidence="4 8" id="KW-0564">Palmitate</keyword>
<dbReference type="HOGENOM" id="CLU_016890_9_4_4"/>
<dbReference type="NCBIfam" id="TIGR02802">
    <property type="entry name" value="Pal_lipo"/>
    <property type="match status" value="1"/>
</dbReference>
<dbReference type="InterPro" id="IPR050330">
    <property type="entry name" value="Bact_OuterMem_StrucFunc"/>
</dbReference>
<dbReference type="STRING" id="395495.Lcho_3831"/>
<dbReference type="InterPro" id="IPR036737">
    <property type="entry name" value="OmpA-like_sf"/>
</dbReference>
<proteinExistence type="inferred from homology"/>
<dbReference type="OrthoDB" id="9809164at2"/>
<dbReference type="Proteomes" id="UP000001693">
    <property type="component" value="Chromosome"/>
</dbReference>
<dbReference type="InterPro" id="IPR039001">
    <property type="entry name" value="Pal"/>
</dbReference>
<dbReference type="RefSeq" id="WP_012348832.1">
    <property type="nucleotide sequence ID" value="NC_010524.1"/>
</dbReference>
<dbReference type="InterPro" id="IPR006665">
    <property type="entry name" value="OmpA-like"/>
</dbReference>
<keyword evidence="6 8" id="KW-0449">Lipoprotein</keyword>
<name>B1Y6Q7_LEPCP</name>
<keyword evidence="5 8" id="KW-0998">Cell outer membrane</keyword>
<feature type="chain" id="PRO_5002770567" description="Peptidoglycan-associated lipoprotein" evidence="10">
    <location>
        <begin position="26"/>
        <end position="182"/>
    </location>
</feature>
<dbReference type="PANTHER" id="PTHR30329:SF21">
    <property type="entry name" value="LIPOPROTEIN YIAD-RELATED"/>
    <property type="match status" value="1"/>
</dbReference>
<evidence type="ECO:0000256" key="2">
    <source>
        <dbReference type="ARBA" id="ARBA00022729"/>
    </source>
</evidence>
<comment type="subunit">
    <text evidence="8">The Tol-Pal system is composed of five core proteins: the inner membrane proteins TolA, TolQ and TolR, the periplasmic protein TolB and the outer membrane protein Pal. They form a network linking the inner and outer membranes and the peptidoglycan layer.</text>
</comment>
<feature type="domain" description="OmpA-like" evidence="11">
    <location>
        <begin position="68"/>
        <end position="182"/>
    </location>
</feature>
<dbReference type="PROSITE" id="PS51257">
    <property type="entry name" value="PROKAR_LIPOPROTEIN"/>
    <property type="match status" value="1"/>
</dbReference>